<dbReference type="Pfam" id="PF17900">
    <property type="entry name" value="Peptidase_M1_N"/>
    <property type="match status" value="1"/>
</dbReference>
<dbReference type="InterPro" id="IPR027268">
    <property type="entry name" value="Peptidase_M4/M1_CTD_sf"/>
</dbReference>
<reference evidence="16" key="1">
    <citation type="submission" date="2020-07" db="EMBL/GenBank/DDBJ databases">
        <title>Huge and variable diversity of episymbiotic CPR bacteria and DPANN archaea in groundwater ecosystems.</title>
        <authorList>
            <person name="He C.Y."/>
            <person name="Keren R."/>
            <person name="Whittaker M."/>
            <person name="Farag I.F."/>
            <person name="Doudna J."/>
            <person name="Cate J.H.D."/>
            <person name="Banfield J.F."/>
        </authorList>
    </citation>
    <scope>NUCLEOTIDE SEQUENCE</scope>
    <source>
        <strain evidence="16">NC_groundwater_972_Pr1_S-0.2um_49_27</strain>
    </source>
</reference>
<dbReference type="CDD" id="cd09601">
    <property type="entry name" value="M1_APN-Q_like"/>
    <property type="match status" value="1"/>
</dbReference>
<dbReference type="GO" id="GO:0016285">
    <property type="term" value="F:alanyl aminopeptidase activity"/>
    <property type="evidence" value="ECO:0007669"/>
    <property type="project" value="UniProtKB-EC"/>
</dbReference>
<dbReference type="GO" id="GO:0016020">
    <property type="term" value="C:membrane"/>
    <property type="evidence" value="ECO:0007669"/>
    <property type="project" value="TreeGrafter"/>
</dbReference>
<dbReference type="InterPro" id="IPR045357">
    <property type="entry name" value="Aminopeptidase_N-like_N"/>
</dbReference>
<dbReference type="GO" id="GO:0005737">
    <property type="term" value="C:cytoplasm"/>
    <property type="evidence" value="ECO:0007669"/>
    <property type="project" value="TreeGrafter"/>
</dbReference>
<dbReference type="Gene3D" id="1.25.50.20">
    <property type="match status" value="1"/>
</dbReference>
<evidence type="ECO:0000259" key="13">
    <source>
        <dbReference type="Pfam" id="PF01433"/>
    </source>
</evidence>
<dbReference type="FunFam" id="2.60.40.1730:FF:000002">
    <property type="entry name" value="Aminopeptidase"/>
    <property type="match status" value="1"/>
</dbReference>
<dbReference type="GO" id="GO:0070006">
    <property type="term" value="F:metalloaminopeptidase activity"/>
    <property type="evidence" value="ECO:0007669"/>
    <property type="project" value="TreeGrafter"/>
</dbReference>
<evidence type="ECO:0000313" key="17">
    <source>
        <dbReference type="Proteomes" id="UP000808388"/>
    </source>
</evidence>
<evidence type="ECO:0000256" key="6">
    <source>
        <dbReference type="ARBA" id="ARBA00022801"/>
    </source>
</evidence>
<feature type="domain" description="ERAP1-like C-terminal" evidence="14">
    <location>
        <begin position="522"/>
        <end position="835"/>
    </location>
</feature>
<dbReference type="InterPro" id="IPR050344">
    <property type="entry name" value="Peptidase_M1_aminopeptidases"/>
</dbReference>
<dbReference type="SUPFAM" id="SSF63737">
    <property type="entry name" value="Leukotriene A4 hydrolase N-terminal domain"/>
    <property type="match status" value="1"/>
</dbReference>
<keyword evidence="3 12" id="KW-0031">Aminopeptidase</keyword>
<dbReference type="Pfam" id="PF01433">
    <property type="entry name" value="Peptidase_M1"/>
    <property type="match status" value="1"/>
</dbReference>
<evidence type="ECO:0000256" key="8">
    <source>
        <dbReference type="ARBA" id="ARBA00023049"/>
    </source>
</evidence>
<sequence>MPTKAIRLHPGNLIPERYRIRLHPNLQASTFRGEETIYLVLKKLTKRITLHSKDLKLSGVIFRSKNREVKITSVQYDREGEMAHLRFGGLLPAGKAELNLVFAGKLNDSMRGFYRSRYEKNGAAFYMAVSQFEATDARRAFPCIDEPKAKAIFDISLIVADDHVAISNTYETEVRQHSPGFKVIKFAPTPMMSTYLVAFIIGDLEFIETKTKEGVLVRVFTTPGKKHQAKFALDVAAKSLSFYASYFGIEYPLPVLDMIAIPDFAAGAMENWGAVTYRESAILVDPDNSSTANKQWVALVIAHELAHQWFGDLVTMEWWTHLWLNEGFASYIEFLAVDHLFPQWNIWNHFITYDFEAALQSDALKNTHPVEVKVHHPHAISEIFDAVSYQKGAAIIRMLAGYLGAENFRRGLNHYLAKHQYANATTEDLWRAFEHHSQKPVAKIMAGWTGRPGYPLVSVLQKGADLRFRQSRFFRSALARKSSRDKTIWRIPLSFIQNGTKPKHILLENSQAAHVVAKASGWIKLNIGSIGVYRVKYEPENLDLLKPLVRSKKLAPRDRFNLESDIFALAEAGEISAARALSFAESFKKETEYMILADLAANLGLLHQLFYHEHFINDLRAFGRSIFQPLEKKLGWQKKTGEGHETTLLRSLVIAALGVYQDRAAIQKAKRLFYHLVQRKQPIYPDIRGAVYGMVARHGSGKAYTQFLRMYKAANLQEEKNRIARALAMFPNPAWIERSLEFAFSKGVRPQDTAFFFGPACMNPEGREMAWKFMQNRWPTILDRYGEGGHMLPAFIKPLKVFHTKEKAAEVRAFFKTHKAPGGERTVQQVLEEIESNADWLMRDREELRNWFLSRRG</sequence>
<dbReference type="EMBL" id="JACQCQ010000002">
    <property type="protein sequence ID" value="MBI3627245.1"/>
    <property type="molecule type" value="Genomic_DNA"/>
</dbReference>
<dbReference type="InterPro" id="IPR014782">
    <property type="entry name" value="Peptidase_M1_dom"/>
</dbReference>
<dbReference type="SUPFAM" id="SSF55486">
    <property type="entry name" value="Metalloproteases ('zincins'), catalytic domain"/>
    <property type="match status" value="1"/>
</dbReference>
<dbReference type="AlphaFoldDB" id="A0A9D6LT78"/>
<evidence type="ECO:0000256" key="1">
    <source>
        <dbReference type="ARBA" id="ARBA00000098"/>
    </source>
</evidence>
<dbReference type="PANTHER" id="PTHR11533:SF174">
    <property type="entry name" value="PUROMYCIN-SENSITIVE AMINOPEPTIDASE-RELATED"/>
    <property type="match status" value="1"/>
</dbReference>
<dbReference type="GO" id="GO:0006508">
    <property type="term" value="P:proteolysis"/>
    <property type="evidence" value="ECO:0007669"/>
    <property type="project" value="UniProtKB-KW"/>
</dbReference>
<evidence type="ECO:0000259" key="15">
    <source>
        <dbReference type="Pfam" id="PF17900"/>
    </source>
</evidence>
<name>A0A9D6LT78_9BACT</name>
<comment type="similarity">
    <text evidence="2 12">Belongs to the peptidase M1 family.</text>
</comment>
<evidence type="ECO:0000313" key="16">
    <source>
        <dbReference type="EMBL" id="MBI3627245.1"/>
    </source>
</evidence>
<feature type="binding site" evidence="10">
    <location>
        <position position="326"/>
    </location>
    <ligand>
        <name>Zn(2+)</name>
        <dbReference type="ChEBI" id="CHEBI:29105"/>
        <note>catalytic</note>
    </ligand>
</feature>
<keyword evidence="8 12" id="KW-0482">Metalloprotease</keyword>
<evidence type="ECO:0000256" key="5">
    <source>
        <dbReference type="ARBA" id="ARBA00022723"/>
    </source>
</evidence>
<dbReference type="InterPro" id="IPR001930">
    <property type="entry name" value="Peptidase_M1"/>
</dbReference>
<evidence type="ECO:0000256" key="7">
    <source>
        <dbReference type="ARBA" id="ARBA00022833"/>
    </source>
</evidence>
<keyword evidence="4 12" id="KW-0645">Protease</keyword>
<dbReference type="Pfam" id="PF11838">
    <property type="entry name" value="ERAP1_C"/>
    <property type="match status" value="1"/>
</dbReference>
<dbReference type="PRINTS" id="PR00756">
    <property type="entry name" value="ALADIPTASE"/>
</dbReference>
<dbReference type="GO" id="GO:0043171">
    <property type="term" value="P:peptide catabolic process"/>
    <property type="evidence" value="ECO:0007669"/>
    <property type="project" value="TreeGrafter"/>
</dbReference>
<dbReference type="Gene3D" id="2.60.40.1910">
    <property type="match status" value="1"/>
</dbReference>
<evidence type="ECO:0000256" key="12">
    <source>
        <dbReference type="RuleBase" id="RU364040"/>
    </source>
</evidence>
<feature type="binding site" evidence="10">
    <location>
        <position position="307"/>
    </location>
    <ligand>
        <name>Zn(2+)</name>
        <dbReference type="ChEBI" id="CHEBI:29105"/>
        <note>catalytic</note>
    </ligand>
</feature>
<evidence type="ECO:0000259" key="14">
    <source>
        <dbReference type="Pfam" id="PF11838"/>
    </source>
</evidence>
<gene>
    <name evidence="16" type="ORF">HY220_00635</name>
</gene>
<feature type="binding site" evidence="10">
    <location>
        <position position="303"/>
    </location>
    <ligand>
        <name>Zn(2+)</name>
        <dbReference type="ChEBI" id="CHEBI:29105"/>
        <note>catalytic</note>
    </ligand>
</feature>
<feature type="site" description="Transition state stabilizer" evidence="11">
    <location>
        <position position="389"/>
    </location>
</feature>
<dbReference type="FunFam" id="1.10.390.10:FF:000001">
    <property type="entry name" value="Aminopeptidase"/>
    <property type="match status" value="1"/>
</dbReference>
<keyword evidence="7 10" id="KW-0862">Zinc</keyword>
<dbReference type="GO" id="GO:0005615">
    <property type="term" value="C:extracellular space"/>
    <property type="evidence" value="ECO:0007669"/>
    <property type="project" value="TreeGrafter"/>
</dbReference>
<protein>
    <recommendedName>
        <fullName evidence="12">Aminopeptidase</fullName>
        <ecNumber evidence="12">3.4.11.-</ecNumber>
    </recommendedName>
</protein>
<feature type="domain" description="Aminopeptidase N-like N-terminal" evidence="15">
    <location>
        <begin position="15"/>
        <end position="196"/>
    </location>
</feature>
<comment type="catalytic activity">
    <reaction evidence="1">
        <text>Release of an N-terminal amino acid, Xaa-|-Yaa- from a peptide, amide or arylamide. Xaa is preferably Ala, but may be most amino acids including Pro (slow action). When a terminal hydrophobic residue is followed by a prolyl residue, the two may be released as an intact Xaa-Pro dipeptide.</text>
        <dbReference type="EC" id="3.4.11.2"/>
    </reaction>
</comment>
<proteinExistence type="inferred from homology"/>
<evidence type="ECO:0000256" key="10">
    <source>
        <dbReference type="PIRSR" id="PIRSR634016-3"/>
    </source>
</evidence>
<evidence type="ECO:0000256" key="3">
    <source>
        <dbReference type="ARBA" id="ARBA00022438"/>
    </source>
</evidence>
<feature type="domain" description="Peptidase M1 membrane alanine aminopeptidase" evidence="13">
    <location>
        <begin position="231"/>
        <end position="448"/>
    </location>
</feature>
<dbReference type="InterPro" id="IPR034016">
    <property type="entry name" value="M1_APN-typ"/>
</dbReference>
<dbReference type="Proteomes" id="UP000808388">
    <property type="component" value="Unassembled WGS sequence"/>
</dbReference>
<organism evidence="16 17">
    <name type="scientific">Candidatus Sungiibacteriota bacterium</name>
    <dbReference type="NCBI Taxonomy" id="2750080"/>
    <lineage>
        <taxon>Bacteria</taxon>
        <taxon>Candidatus Sungiibacteriota</taxon>
    </lineage>
</organism>
<keyword evidence="6 12" id="KW-0378">Hydrolase</keyword>
<keyword evidence="5 10" id="KW-0479">Metal-binding</keyword>
<evidence type="ECO:0000256" key="11">
    <source>
        <dbReference type="PIRSR" id="PIRSR634016-4"/>
    </source>
</evidence>
<dbReference type="FunFam" id="1.25.50.20:FF:000002">
    <property type="entry name" value="Aminopeptidase"/>
    <property type="match status" value="1"/>
</dbReference>
<dbReference type="Gene3D" id="1.10.390.10">
    <property type="entry name" value="Neutral Protease Domain 2"/>
    <property type="match status" value="1"/>
</dbReference>
<dbReference type="PANTHER" id="PTHR11533">
    <property type="entry name" value="PROTEASE M1 ZINC METALLOPROTEASE"/>
    <property type="match status" value="1"/>
</dbReference>
<feature type="active site" description="Proton acceptor" evidence="9">
    <location>
        <position position="304"/>
    </location>
</feature>
<evidence type="ECO:0000256" key="2">
    <source>
        <dbReference type="ARBA" id="ARBA00010136"/>
    </source>
</evidence>
<comment type="cofactor">
    <cofactor evidence="10 12">
        <name>Zn(2+)</name>
        <dbReference type="ChEBI" id="CHEBI:29105"/>
    </cofactor>
    <text evidence="10 12">Binds 1 zinc ion per subunit.</text>
</comment>
<evidence type="ECO:0000256" key="9">
    <source>
        <dbReference type="PIRSR" id="PIRSR634016-1"/>
    </source>
</evidence>
<dbReference type="InterPro" id="IPR024571">
    <property type="entry name" value="ERAP1-like_C_dom"/>
</dbReference>
<comment type="caution">
    <text evidence="16">The sequence shown here is derived from an EMBL/GenBank/DDBJ whole genome shotgun (WGS) entry which is preliminary data.</text>
</comment>
<evidence type="ECO:0000256" key="4">
    <source>
        <dbReference type="ARBA" id="ARBA00022670"/>
    </source>
</evidence>
<dbReference type="GO" id="GO:0008270">
    <property type="term" value="F:zinc ion binding"/>
    <property type="evidence" value="ECO:0007669"/>
    <property type="project" value="UniProtKB-UniRule"/>
</dbReference>
<accession>A0A9D6LT78</accession>
<dbReference type="GO" id="GO:0042277">
    <property type="term" value="F:peptide binding"/>
    <property type="evidence" value="ECO:0007669"/>
    <property type="project" value="TreeGrafter"/>
</dbReference>
<dbReference type="Gene3D" id="2.60.40.1730">
    <property type="entry name" value="tricorn interacting facor f3 domain"/>
    <property type="match status" value="1"/>
</dbReference>
<dbReference type="EC" id="3.4.11.-" evidence="12"/>
<dbReference type="InterPro" id="IPR042097">
    <property type="entry name" value="Aminopeptidase_N-like_N_sf"/>
</dbReference>